<evidence type="ECO:0000313" key="1">
    <source>
        <dbReference type="EMBL" id="RDI48344.1"/>
    </source>
</evidence>
<protein>
    <submittedName>
        <fullName evidence="1">Uncharacterized protein</fullName>
    </submittedName>
</protein>
<gene>
    <name evidence="1" type="ORF">DFR68_108175</name>
</gene>
<reference evidence="1 2" key="1">
    <citation type="submission" date="2018-07" db="EMBL/GenBank/DDBJ databases">
        <title>Genomic Encyclopedia of Type Strains, Phase IV (KMG-IV): sequencing the most valuable type-strain genomes for metagenomic binning, comparative biology and taxonomic classification.</title>
        <authorList>
            <person name="Goeker M."/>
        </authorList>
    </citation>
    <scope>NUCLEOTIDE SEQUENCE [LARGE SCALE GENOMIC DNA]</scope>
    <source>
        <strain evidence="1 2">DSM 44952</strain>
    </source>
</reference>
<dbReference type="AlphaFoldDB" id="A0A370H098"/>
<keyword evidence="2" id="KW-1185">Reference proteome</keyword>
<comment type="caution">
    <text evidence="1">The sequence shown here is derived from an EMBL/GenBank/DDBJ whole genome shotgun (WGS) entry which is preliminary data.</text>
</comment>
<sequence length="35" mass="3731">MNELGRLSSQGPEACVHAQGLWSGAMNESLRGLQC</sequence>
<name>A0A370H098_9NOCA</name>
<evidence type="ECO:0000313" key="2">
    <source>
        <dbReference type="Proteomes" id="UP000255355"/>
    </source>
</evidence>
<proteinExistence type="predicted"/>
<dbReference type="EMBL" id="QQAZ01000008">
    <property type="protein sequence ID" value="RDI48344.1"/>
    <property type="molecule type" value="Genomic_DNA"/>
</dbReference>
<accession>A0A370H098</accession>
<organism evidence="1 2">
    <name type="scientific">Nocardia mexicana</name>
    <dbReference type="NCBI Taxonomy" id="279262"/>
    <lineage>
        <taxon>Bacteria</taxon>
        <taxon>Bacillati</taxon>
        <taxon>Actinomycetota</taxon>
        <taxon>Actinomycetes</taxon>
        <taxon>Mycobacteriales</taxon>
        <taxon>Nocardiaceae</taxon>
        <taxon>Nocardia</taxon>
    </lineage>
</organism>
<dbReference type="Proteomes" id="UP000255355">
    <property type="component" value="Unassembled WGS sequence"/>
</dbReference>